<comment type="similarity">
    <text evidence="1">Belongs to the peptidase C2 family.</text>
</comment>
<dbReference type="Proteomes" id="UP000593567">
    <property type="component" value="Unassembled WGS sequence"/>
</dbReference>
<dbReference type="Gene3D" id="2.60.40.150">
    <property type="entry name" value="C2 domain"/>
    <property type="match status" value="1"/>
</dbReference>
<dbReference type="Pfam" id="PF00168">
    <property type="entry name" value="C2"/>
    <property type="match status" value="1"/>
</dbReference>
<dbReference type="PRINTS" id="PR00704">
    <property type="entry name" value="CALPAIN"/>
</dbReference>
<dbReference type="InterPro" id="IPR022684">
    <property type="entry name" value="Calpain_cysteine_protease"/>
</dbReference>
<gene>
    <name evidence="9" type="ORF">EB796_007302</name>
</gene>
<reference evidence="9" key="1">
    <citation type="submission" date="2020-06" db="EMBL/GenBank/DDBJ databases">
        <title>Draft genome of Bugula neritina, a colonial animal packing powerful symbionts and potential medicines.</title>
        <authorList>
            <person name="Rayko M."/>
        </authorList>
    </citation>
    <scope>NUCLEOTIDE SEQUENCE [LARGE SCALE GENOMIC DNA]</scope>
    <source>
        <strain evidence="9">Kwan_BN1</strain>
    </source>
</reference>
<dbReference type="EMBL" id="VXIV02001088">
    <property type="protein sequence ID" value="KAF6034393.1"/>
    <property type="molecule type" value="Genomic_DNA"/>
</dbReference>
<evidence type="ECO:0000256" key="2">
    <source>
        <dbReference type="ARBA" id="ARBA00022670"/>
    </source>
</evidence>
<dbReference type="InterPro" id="IPR036213">
    <property type="entry name" value="Calpain_III_sf"/>
</dbReference>
<dbReference type="InterPro" id="IPR022683">
    <property type="entry name" value="Calpain_III"/>
</dbReference>
<dbReference type="AlphaFoldDB" id="A0A7J7K841"/>
<evidence type="ECO:0000313" key="10">
    <source>
        <dbReference type="Proteomes" id="UP000593567"/>
    </source>
</evidence>
<comment type="caution">
    <text evidence="6">Lacks conserved residue(s) required for the propagation of feature annotation.</text>
</comment>
<feature type="active site" evidence="5">
    <location>
        <position position="300"/>
    </location>
</feature>
<dbReference type="SUPFAM" id="SSF54001">
    <property type="entry name" value="Cysteine proteinases"/>
    <property type="match status" value="1"/>
</dbReference>
<dbReference type="InterPro" id="IPR000008">
    <property type="entry name" value="C2_dom"/>
</dbReference>
<dbReference type="OrthoDB" id="424753at2759"/>
<dbReference type="GO" id="GO:0006508">
    <property type="term" value="P:proteolysis"/>
    <property type="evidence" value="ECO:0007669"/>
    <property type="project" value="UniProtKB-KW"/>
</dbReference>
<name>A0A7J7K841_BUGNE</name>
<proteinExistence type="inferred from homology"/>
<dbReference type="SUPFAM" id="SSF49758">
    <property type="entry name" value="Calpain large subunit, middle domain (domain III)"/>
    <property type="match status" value="1"/>
</dbReference>
<dbReference type="Gene3D" id="2.60.120.380">
    <property type="match status" value="1"/>
</dbReference>
<dbReference type="SMART" id="SM00720">
    <property type="entry name" value="calpain_III"/>
    <property type="match status" value="1"/>
</dbReference>
<dbReference type="InterPro" id="IPR035892">
    <property type="entry name" value="C2_domain_sf"/>
</dbReference>
<comment type="caution">
    <text evidence="9">The sequence shown here is derived from an EMBL/GenBank/DDBJ whole genome shotgun (WGS) entry which is preliminary data.</text>
</comment>
<dbReference type="InterPro" id="IPR022682">
    <property type="entry name" value="Calpain_domain_III"/>
</dbReference>
<dbReference type="SUPFAM" id="SSF49562">
    <property type="entry name" value="C2 domain (Calcium/lipid-binding domain, CaLB)"/>
    <property type="match status" value="1"/>
</dbReference>
<evidence type="ECO:0000259" key="8">
    <source>
        <dbReference type="PROSITE" id="PS50203"/>
    </source>
</evidence>
<accession>A0A7J7K841</accession>
<dbReference type="SMART" id="SM00230">
    <property type="entry name" value="CysPc"/>
    <property type="match status" value="1"/>
</dbReference>
<dbReference type="Gene3D" id="3.90.70.10">
    <property type="entry name" value="Cysteine proteinases"/>
    <property type="match status" value="1"/>
</dbReference>
<evidence type="ECO:0000256" key="4">
    <source>
        <dbReference type="ARBA" id="ARBA00022807"/>
    </source>
</evidence>
<keyword evidence="2" id="KW-0645">Protease</keyword>
<keyword evidence="3" id="KW-0378">Hydrolase</keyword>
<evidence type="ECO:0000256" key="6">
    <source>
        <dbReference type="PROSITE-ProRule" id="PRU00239"/>
    </source>
</evidence>
<protein>
    <submittedName>
        <fullName evidence="9">Capn5</fullName>
    </submittedName>
</protein>
<evidence type="ECO:0000313" key="9">
    <source>
        <dbReference type="EMBL" id="KAF6034393.1"/>
    </source>
</evidence>
<evidence type="ECO:0000259" key="7">
    <source>
        <dbReference type="PROSITE" id="PS50004"/>
    </source>
</evidence>
<dbReference type="InterPro" id="IPR001300">
    <property type="entry name" value="Peptidase_C2_calpain_cat"/>
</dbReference>
<evidence type="ECO:0000256" key="3">
    <source>
        <dbReference type="ARBA" id="ARBA00022801"/>
    </source>
</evidence>
<evidence type="ECO:0000256" key="5">
    <source>
        <dbReference type="PIRSR" id="PIRSR622684-1"/>
    </source>
</evidence>
<dbReference type="CDD" id="cd00044">
    <property type="entry name" value="CysPc"/>
    <property type="match status" value="1"/>
</dbReference>
<dbReference type="PANTHER" id="PTHR10183:SF379">
    <property type="entry name" value="CALPAIN-5"/>
    <property type="match status" value="1"/>
</dbReference>
<dbReference type="InterPro" id="IPR038765">
    <property type="entry name" value="Papain-like_cys_pep_sf"/>
</dbReference>
<feature type="domain" description="Calpain catalytic" evidence="8">
    <location>
        <begin position="24"/>
        <end position="384"/>
    </location>
</feature>
<dbReference type="Pfam" id="PF01067">
    <property type="entry name" value="Calpain_III"/>
    <property type="match status" value="1"/>
</dbReference>
<dbReference type="GO" id="GO:0005737">
    <property type="term" value="C:cytoplasm"/>
    <property type="evidence" value="ECO:0007669"/>
    <property type="project" value="TreeGrafter"/>
</dbReference>
<sequence>MGVDYYKGQKYEKLKKELLKSGQLFTDPEFLPNQKSLFYSRTETEVIWKRPTELCNVPKLVVDGTSCEDLIEGEYGNRWFVTACSNLANHKALFNKVIPGSLLQEYNNTGAHAGIFKFQFWLFGTWTEVVVDDLLPTKHGKLVYCHSKSKNEFWSALLEKAYAKLFGDYESLKEGLAINALVDFTGGVPERFDVVTIDEENETTCKMVFSQLEEALANSALIVAEVKNVNASELASEEEAISGGAIDVPEGTDVLVLNSSPPATQSGGSDATRAPKTGYFRDNSIVRDSFMTDGGLLMDHGYNLREIKNIQIRRGESYRMVRLQTPWQTGQWMGRWSNVSQEMKSMTVQERNKLGLKFENESDFWMLLSDFLANFTHMDVCHFFKTSMFTLKRSWTESALTGEWINSLHDNRSGGSLSHATFFNNPQYMFDMTVSSNSVNYPLMVSLEQNDRTLVRRGERGSKNSSIGFTIMKVEENREYRLHRVADVITSSDYSTDRSVFLKTPLNAGRYVIVPTIEKPGPVGQFFLRVYNSCGTVAKELMRDEPNSTKPCCGSAVFLAVQLTVTRAEDLINEKRDVLNPFCVVKCEGDSVKTKVIKDSSSPQWNDKFIFYKKANGERKPITLQVSCCWPI</sequence>
<dbReference type="PROSITE" id="PS50004">
    <property type="entry name" value="C2"/>
    <property type="match status" value="1"/>
</dbReference>
<feature type="domain" description="C2" evidence="7">
    <location>
        <begin position="533"/>
        <end position="632"/>
    </location>
</feature>
<dbReference type="GO" id="GO:0004198">
    <property type="term" value="F:calcium-dependent cysteine-type endopeptidase activity"/>
    <property type="evidence" value="ECO:0007669"/>
    <property type="project" value="InterPro"/>
</dbReference>
<dbReference type="Pfam" id="PF00648">
    <property type="entry name" value="Peptidase_C2"/>
    <property type="match status" value="1"/>
</dbReference>
<keyword evidence="4" id="KW-0788">Thiol protease</keyword>
<dbReference type="PROSITE" id="PS50203">
    <property type="entry name" value="CALPAIN_CAT"/>
    <property type="match status" value="1"/>
</dbReference>
<evidence type="ECO:0000256" key="1">
    <source>
        <dbReference type="ARBA" id="ARBA00007623"/>
    </source>
</evidence>
<dbReference type="PANTHER" id="PTHR10183">
    <property type="entry name" value="CALPAIN"/>
    <property type="match status" value="1"/>
</dbReference>
<organism evidence="9 10">
    <name type="scientific">Bugula neritina</name>
    <name type="common">Brown bryozoan</name>
    <name type="synonym">Sertularia neritina</name>
    <dbReference type="NCBI Taxonomy" id="10212"/>
    <lineage>
        <taxon>Eukaryota</taxon>
        <taxon>Metazoa</taxon>
        <taxon>Spiralia</taxon>
        <taxon>Lophotrochozoa</taxon>
        <taxon>Bryozoa</taxon>
        <taxon>Gymnolaemata</taxon>
        <taxon>Cheilostomatida</taxon>
        <taxon>Flustrina</taxon>
        <taxon>Buguloidea</taxon>
        <taxon>Bugulidae</taxon>
        <taxon>Bugula</taxon>
    </lineage>
</organism>
<keyword evidence="10" id="KW-1185">Reference proteome</keyword>